<dbReference type="GO" id="GO:0022857">
    <property type="term" value="F:transmembrane transporter activity"/>
    <property type="evidence" value="ECO:0007669"/>
    <property type="project" value="InterPro"/>
</dbReference>
<gene>
    <name evidence="9" type="ORF">PILCRDRAFT_820969</name>
</gene>
<dbReference type="STRING" id="765440.A0A0C3FBI4"/>
<dbReference type="PANTHER" id="PTHR43791:SF40">
    <property type="entry name" value="THIAMINE PATHWAY TRANSPORTER THI73"/>
    <property type="match status" value="1"/>
</dbReference>
<dbReference type="Pfam" id="PF07690">
    <property type="entry name" value="MFS_1"/>
    <property type="match status" value="1"/>
</dbReference>
<reference evidence="10" key="2">
    <citation type="submission" date="2015-01" db="EMBL/GenBank/DDBJ databases">
        <title>Evolutionary Origins and Diversification of the Mycorrhizal Mutualists.</title>
        <authorList>
            <consortium name="DOE Joint Genome Institute"/>
            <consortium name="Mycorrhizal Genomics Consortium"/>
            <person name="Kohler A."/>
            <person name="Kuo A."/>
            <person name="Nagy L.G."/>
            <person name="Floudas D."/>
            <person name="Copeland A."/>
            <person name="Barry K.W."/>
            <person name="Cichocki N."/>
            <person name="Veneault-Fourrey C."/>
            <person name="LaButti K."/>
            <person name="Lindquist E.A."/>
            <person name="Lipzen A."/>
            <person name="Lundell T."/>
            <person name="Morin E."/>
            <person name="Murat C."/>
            <person name="Riley R."/>
            <person name="Ohm R."/>
            <person name="Sun H."/>
            <person name="Tunlid A."/>
            <person name="Henrissat B."/>
            <person name="Grigoriev I.V."/>
            <person name="Hibbett D.S."/>
            <person name="Martin F."/>
        </authorList>
    </citation>
    <scope>NUCLEOTIDE SEQUENCE [LARGE SCALE GENOMIC DNA]</scope>
    <source>
        <strain evidence="10">F 1598</strain>
    </source>
</reference>
<feature type="transmembrane region" description="Helical" evidence="7">
    <location>
        <begin position="104"/>
        <end position="125"/>
    </location>
</feature>
<keyword evidence="4 7" id="KW-1133">Transmembrane helix</keyword>
<feature type="transmembrane region" description="Helical" evidence="7">
    <location>
        <begin position="226"/>
        <end position="248"/>
    </location>
</feature>
<keyword evidence="10" id="KW-1185">Reference proteome</keyword>
<accession>A0A0C3FBI4</accession>
<evidence type="ECO:0000256" key="7">
    <source>
        <dbReference type="SAM" id="Phobius"/>
    </source>
</evidence>
<evidence type="ECO:0000256" key="6">
    <source>
        <dbReference type="ARBA" id="ARBA00037968"/>
    </source>
</evidence>
<feature type="transmembrane region" description="Helical" evidence="7">
    <location>
        <begin position="131"/>
        <end position="152"/>
    </location>
</feature>
<reference evidence="9 10" key="1">
    <citation type="submission" date="2014-04" db="EMBL/GenBank/DDBJ databases">
        <authorList>
            <consortium name="DOE Joint Genome Institute"/>
            <person name="Kuo A."/>
            <person name="Tarkka M."/>
            <person name="Buscot F."/>
            <person name="Kohler A."/>
            <person name="Nagy L.G."/>
            <person name="Floudas D."/>
            <person name="Copeland A."/>
            <person name="Barry K.W."/>
            <person name="Cichocki N."/>
            <person name="Veneault-Fourrey C."/>
            <person name="LaButti K."/>
            <person name="Lindquist E.A."/>
            <person name="Lipzen A."/>
            <person name="Lundell T."/>
            <person name="Morin E."/>
            <person name="Murat C."/>
            <person name="Sun H."/>
            <person name="Tunlid A."/>
            <person name="Henrissat B."/>
            <person name="Grigoriev I.V."/>
            <person name="Hibbett D.S."/>
            <person name="Martin F."/>
            <person name="Nordberg H.P."/>
            <person name="Cantor M.N."/>
            <person name="Hua S.X."/>
        </authorList>
    </citation>
    <scope>NUCLEOTIDE SEQUENCE [LARGE SCALE GENOMIC DNA]</scope>
    <source>
        <strain evidence="9 10">F 1598</strain>
    </source>
</reference>
<proteinExistence type="inferred from homology"/>
<evidence type="ECO:0000313" key="9">
    <source>
        <dbReference type="EMBL" id="KIM82060.1"/>
    </source>
</evidence>
<protein>
    <recommendedName>
        <fullName evidence="8">Major facilitator superfamily (MFS) profile domain-containing protein</fullName>
    </recommendedName>
</protein>
<dbReference type="HOGENOM" id="CLU_001265_0_5_1"/>
<dbReference type="FunCoup" id="A0A0C3FBI4">
    <property type="interactions" value="68"/>
</dbReference>
<feature type="non-terminal residue" evidence="9">
    <location>
        <position position="404"/>
    </location>
</feature>
<evidence type="ECO:0000256" key="5">
    <source>
        <dbReference type="ARBA" id="ARBA00023136"/>
    </source>
</evidence>
<organism evidence="9 10">
    <name type="scientific">Piloderma croceum (strain F 1598)</name>
    <dbReference type="NCBI Taxonomy" id="765440"/>
    <lineage>
        <taxon>Eukaryota</taxon>
        <taxon>Fungi</taxon>
        <taxon>Dikarya</taxon>
        <taxon>Basidiomycota</taxon>
        <taxon>Agaricomycotina</taxon>
        <taxon>Agaricomycetes</taxon>
        <taxon>Agaricomycetidae</taxon>
        <taxon>Atheliales</taxon>
        <taxon>Atheliaceae</taxon>
        <taxon>Piloderma</taxon>
    </lineage>
</organism>
<comment type="subcellular location">
    <subcellularLocation>
        <location evidence="1">Membrane</location>
        <topology evidence="1">Multi-pass membrane protein</topology>
    </subcellularLocation>
</comment>
<feature type="transmembrane region" description="Helical" evidence="7">
    <location>
        <begin position="296"/>
        <end position="322"/>
    </location>
</feature>
<evidence type="ECO:0000313" key="10">
    <source>
        <dbReference type="Proteomes" id="UP000054166"/>
    </source>
</evidence>
<keyword evidence="2" id="KW-0813">Transport</keyword>
<dbReference type="Proteomes" id="UP000054166">
    <property type="component" value="Unassembled WGS sequence"/>
</dbReference>
<feature type="transmembrane region" description="Helical" evidence="7">
    <location>
        <begin position="361"/>
        <end position="381"/>
    </location>
</feature>
<dbReference type="FunFam" id="1.20.1250.20:FF:000064">
    <property type="entry name" value="MFS allantoate transporter"/>
    <property type="match status" value="1"/>
</dbReference>
<evidence type="ECO:0000256" key="2">
    <source>
        <dbReference type="ARBA" id="ARBA00022448"/>
    </source>
</evidence>
<dbReference type="AlphaFoldDB" id="A0A0C3FBI4"/>
<name>A0A0C3FBI4_PILCF</name>
<dbReference type="SUPFAM" id="SSF103473">
    <property type="entry name" value="MFS general substrate transporter"/>
    <property type="match status" value="1"/>
</dbReference>
<feature type="transmembrane region" description="Helical" evidence="7">
    <location>
        <begin position="67"/>
        <end position="92"/>
    </location>
</feature>
<dbReference type="GO" id="GO:0016020">
    <property type="term" value="C:membrane"/>
    <property type="evidence" value="ECO:0007669"/>
    <property type="project" value="UniProtKB-SubCell"/>
</dbReference>
<evidence type="ECO:0000259" key="8">
    <source>
        <dbReference type="PROSITE" id="PS50850"/>
    </source>
</evidence>
<comment type="similarity">
    <text evidence="6">Belongs to the major facilitator superfamily. Allantoate permease family.</text>
</comment>
<dbReference type="InterPro" id="IPR020846">
    <property type="entry name" value="MFS_dom"/>
</dbReference>
<dbReference type="Gene3D" id="1.20.1250.20">
    <property type="entry name" value="MFS general substrate transporter like domains"/>
    <property type="match status" value="1"/>
</dbReference>
<feature type="transmembrane region" description="Helical" evidence="7">
    <location>
        <begin position="159"/>
        <end position="181"/>
    </location>
</feature>
<dbReference type="EMBL" id="KN832996">
    <property type="protein sequence ID" value="KIM82060.1"/>
    <property type="molecule type" value="Genomic_DNA"/>
</dbReference>
<feature type="transmembrane region" description="Helical" evidence="7">
    <location>
        <begin position="193"/>
        <end position="214"/>
    </location>
</feature>
<dbReference type="InterPro" id="IPR036259">
    <property type="entry name" value="MFS_trans_sf"/>
</dbReference>
<keyword evidence="3 7" id="KW-0812">Transmembrane</keyword>
<dbReference type="InParanoid" id="A0A0C3FBI4"/>
<evidence type="ECO:0000256" key="4">
    <source>
        <dbReference type="ARBA" id="ARBA00022989"/>
    </source>
</evidence>
<feature type="domain" description="Major facilitator superfamily (MFS) profile" evidence="8">
    <location>
        <begin position="67"/>
        <end position="404"/>
    </location>
</feature>
<evidence type="ECO:0000256" key="1">
    <source>
        <dbReference type="ARBA" id="ARBA00004141"/>
    </source>
</evidence>
<keyword evidence="5 7" id="KW-0472">Membrane</keyword>
<dbReference type="PROSITE" id="PS50850">
    <property type="entry name" value="MFS"/>
    <property type="match status" value="1"/>
</dbReference>
<sequence>MADSTSNVASMSSDVARSAAQEKFGLSVKTSSASLDKAAVYLHARGQLPQEGSVNESTLVRKIDWRIIPLAFACYIAVFIDKVNISYAAVMGMNKDLKLIGNNFSNAASATYIATLIIEVPIGYIVQKVPLAKWLGFNIILWGIVTASTAAVTNYHGLLVCRILLGVFEATTPPCLMLITGMWYTKPEGVGRFSIWFCGAGLGQIIGGLISWGFQQDNAGESIAGWRIMFVVLGVLTIVVGLLTIVVMPDNPMSANWLSEAEKTVAIQRVAVNQTGIQNKHFKWAHVKELALDLQIWLIATLVILLLSTCTGIIAAYSATVIHNFGYTPAQSALLNMPGGAITIASTLVAGYFVGRQANRWLWVSILCVPALLGGALMSFLPETNKIGHLAGMYLIYTVGSISL</sequence>
<evidence type="ECO:0000256" key="3">
    <source>
        <dbReference type="ARBA" id="ARBA00022692"/>
    </source>
</evidence>
<dbReference type="PANTHER" id="PTHR43791">
    <property type="entry name" value="PERMEASE-RELATED"/>
    <property type="match status" value="1"/>
</dbReference>
<dbReference type="OrthoDB" id="6730379at2759"/>
<feature type="transmembrane region" description="Helical" evidence="7">
    <location>
        <begin position="334"/>
        <end position="355"/>
    </location>
</feature>
<dbReference type="InterPro" id="IPR011701">
    <property type="entry name" value="MFS"/>
</dbReference>